<dbReference type="OrthoDB" id="9784703at2"/>
<sequence length="416" mass="48115">MNKRNYLISHDLCQSNAKNSPFYHLIAAKQKRKPTRWTNQHSSALSFSGLLFGMLFCFGVYAESSTVLQTQNKLKQLEAQINSLQKTLNSAHDKRGILNKELSETEKQIGEGIRKLRSIQEDIKNKENKIADLQKQVNELNQQLITQQQLLANHVRARYQMGEYQSLKLLLNQDDPNKVSRILTYYQYIVKSRQLLIEKIDKTRARLSESKEKLREELNANRQLKTELTKHQEQLQQNKSYHTTLIQSLNHEIQDKQNRLREVRKNKENLARLLKSLAQQSITQKDKPFHQTSSPFSQMRKKLPLPVQSQSRSLRKMNQGVTFFAEEGAVVTAVYPGKVVFSDWLKGYGLLIIIDHGQGFMTLYAHNQSLFKSKGQYVRQNEQIASVGHSGGIKQNGLYFEIRLRGKAIPPLNWLS</sequence>
<feature type="domain" description="M23ase beta-sheet core" evidence="4">
    <location>
        <begin position="317"/>
        <end position="411"/>
    </location>
</feature>
<reference evidence="5 7" key="1">
    <citation type="submission" date="2015-11" db="EMBL/GenBank/DDBJ databases">
        <title>Genomic analysis of 38 Legionella species identifies large and diverse effector repertoires.</title>
        <authorList>
            <person name="Burstein D."/>
            <person name="Amaro F."/>
            <person name="Zusman T."/>
            <person name="Lifshitz Z."/>
            <person name="Cohen O."/>
            <person name="Gilbert J.A."/>
            <person name="Pupko T."/>
            <person name="Shuman H.A."/>
            <person name="Segal G."/>
        </authorList>
    </citation>
    <scope>NUCLEOTIDE SEQUENCE [LARGE SCALE GENOMIC DNA]</scope>
    <source>
        <strain evidence="5 7">ORW</strain>
    </source>
</reference>
<dbReference type="SUPFAM" id="SSF51261">
    <property type="entry name" value="Duplicated hybrid motif"/>
    <property type="match status" value="1"/>
</dbReference>
<keyword evidence="3" id="KW-0472">Membrane</keyword>
<evidence type="ECO:0000259" key="4">
    <source>
        <dbReference type="Pfam" id="PF01551"/>
    </source>
</evidence>
<evidence type="ECO:0000313" key="8">
    <source>
        <dbReference type="Proteomes" id="UP000277577"/>
    </source>
</evidence>
<protein>
    <submittedName>
        <fullName evidence="5">Peptidase, M23 family</fullName>
    </submittedName>
</protein>
<feature type="region of interest" description="Disordered" evidence="2">
    <location>
        <begin position="284"/>
        <end position="311"/>
    </location>
</feature>
<dbReference type="EMBL" id="LR134173">
    <property type="protein sequence ID" value="VEB39445.1"/>
    <property type="molecule type" value="Genomic_DNA"/>
</dbReference>
<proteinExistence type="predicted"/>
<dbReference type="InterPro" id="IPR011055">
    <property type="entry name" value="Dup_hybrid_motif"/>
</dbReference>
<evidence type="ECO:0000256" key="3">
    <source>
        <dbReference type="SAM" id="Phobius"/>
    </source>
</evidence>
<organism evidence="5 7">
    <name type="scientific">Legionella cherrii</name>
    <dbReference type="NCBI Taxonomy" id="28084"/>
    <lineage>
        <taxon>Bacteria</taxon>
        <taxon>Pseudomonadati</taxon>
        <taxon>Pseudomonadota</taxon>
        <taxon>Gammaproteobacteria</taxon>
        <taxon>Legionellales</taxon>
        <taxon>Legionellaceae</taxon>
        <taxon>Legionella</taxon>
    </lineage>
</organism>
<dbReference type="EMBL" id="LNXW01000009">
    <property type="protein sequence ID" value="KTC82456.1"/>
    <property type="molecule type" value="Genomic_DNA"/>
</dbReference>
<keyword evidence="3" id="KW-1133">Transmembrane helix</keyword>
<dbReference type="InterPro" id="IPR050570">
    <property type="entry name" value="Cell_wall_metabolism_enzyme"/>
</dbReference>
<feature type="transmembrane region" description="Helical" evidence="3">
    <location>
        <begin position="42"/>
        <end position="62"/>
    </location>
</feature>
<dbReference type="CDD" id="cd12797">
    <property type="entry name" value="M23_peptidase"/>
    <property type="match status" value="1"/>
</dbReference>
<dbReference type="Pfam" id="PF01551">
    <property type="entry name" value="Peptidase_M23"/>
    <property type="match status" value="1"/>
</dbReference>
<dbReference type="Proteomes" id="UP000054921">
    <property type="component" value="Unassembled WGS sequence"/>
</dbReference>
<dbReference type="GO" id="GO:0004222">
    <property type="term" value="F:metalloendopeptidase activity"/>
    <property type="evidence" value="ECO:0007669"/>
    <property type="project" value="TreeGrafter"/>
</dbReference>
<accession>A0A0W0SG63</accession>
<evidence type="ECO:0000313" key="7">
    <source>
        <dbReference type="Proteomes" id="UP000054921"/>
    </source>
</evidence>
<keyword evidence="3" id="KW-0812">Transmembrane</keyword>
<dbReference type="STRING" id="28084.Lche_0720"/>
<name>A0A0W0SG63_9GAMM</name>
<dbReference type="InterPro" id="IPR016047">
    <property type="entry name" value="M23ase_b-sheet_dom"/>
</dbReference>
<evidence type="ECO:0000256" key="2">
    <source>
        <dbReference type="SAM" id="MobiDB-lite"/>
    </source>
</evidence>
<keyword evidence="1" id="KW-0175">Coiled coil</keyword>
<gene>
    <name evidence="6" type="primary">envC</name>
    <name evidence="5" type="ORF">Lche_0720</name>
    <name evidence="6" type="ORF">NCTC11976_03254</name>
</gene>
<keyword evidence="8" id="KW-1185">Reference proteome</keyword>
<feature type="coiled-coil region" evidence="1">
    <location>
        <begin position="67"/>
        <end position="150"/>
    </location>
</feature>
<reference evidence="6 8" key="2">
    <citation type="submission" date="2018-12" db="EMBL/GenBank/DDBJ databases">
        <authorList>
            <consortium name="Pathogen Informatics"/>
        </authorList>
    </citation>
    <scope>NUCLEOTIDE SEQUENCE [LARGE SCALE GENOMIC DNA]</scope>
    <source>
        <strain evidence="6 8">NCTC11976</strain>
    </source>
</reference>
<feature type="coiled-coil region" evidence="1">
    <location>
        <begin position="193"/>
        <end position="280"/>
    </location>
</feature>
<dbReference type="AlphaFoldDB" id="A0A0W0SG63"/>
<dbReference type="PANTHER" id="PTHR21666:SF270">
    <property type="entry name" value="MUREIN HYDROLASE ACTIVATOR ENVC"/>
    <property type="match status" value="1"/>
</dbReference>
<evidence type="ECO:0000256" key="1">
    <source>
        <dbReference type="SAM" id="Coils"/>
    </source>
</evidence>
<dbReference type="PANTHER" id="PTHR21666">
    <property type="entry name" value="PEPTIDASE-RELATED"/>
    <property type="match status" value="1"/>
</dbReference>
<dbReference type="Gene3D" id="2.70.70.10">
    <property type="entry name" value="Glucose Permease (Domain IIA)"/>
    <property type="match status" value="1"/>
</dbReference>
<dbReference type="Gene3D" id="6.10.250.3150">
    <property type="match status" value="1"/>
</dbReference>
<evidence type="ECO:0000313" key="5">
    <source>
        <dbReference type="EMBL" id="KTC82456.1"/>
    </source>
</evidence>
<evidence type="ECO:0000313" key="6">
    <source>
        <dbReference type="EMBL" id="VEB39445.1"/>
    </source>
</evidence>
<dbReference type="PATRIC" id="fig|28084.5.peg.772"/>
<dbReference type="Proteomes" id="UP000277577">
    <property type="component" value="Chromosome"/>
</dbReference>